<organism evidence="2 3">
    <name type="scientific">Periplaneta americana</name>
    <name type="common">American cockroach</name>
    <name type="synonym">Blatta americana</name>
    <dbReference type="NCBI Taxonomy" id="6978"/>
    <lineage>
        <taxon>Eukaryota</taxon>
        <taxon>Metazoa</taxon>
        <taxon>Ecdysozoa</taxon>
        <taxon>Arthropoda</taxon>
        <taxon>Hexapoda</taxon>
        <taxon>Insecta</taxon>
        <taxon>Pterygota</taxon>
        <taxon>Neoptera</taxon>
        <taxon>Polyneoptera</taxon>
        <taxon>Dictyoptera</taxon>
        <taxon>Blattodea</taxon>
        <taxon>Blattoidea</taxon>
        <taxon>Blattidae</taxon>
        <taxon>Blattinae</taxon>
        <taxon>Periplaneta</taxon>
    </lineage>
</organism>
<name>A0ABQ8T9K4_PERAM</name>
<reference evidence="2 3" key="1">
    <citation type="journal article" date="2022" name="Allergy">
        <title>Genome assembly and annotation of Periplaneta americana reveal a comprehensive cockroach allergen profile.</title>
        <authorList>
            <person name="Wang L."/>
            <person name="Xiong Q."/>
            <person name="Saelim N."/>
            <person name="Wang L."/>
            <person name="Nong W."/>
            <person name="Wan A.T."/>
            <person name="Shi M."/>
            <person name="Liu X."/>
            <person name="Cao Q."/>
            <person name="Hui J.H.L."/>
            <person name="Sookrung N."/>
            <person name="Leung T.F."/>
            <person name="Tungtrongchitr A."/>
            <person name="Tsui S.K.W."/>
        </authorList>
    </citation>
    <scope>NUCLEOTIDE SEQUENCE [LARGE SCALE GENOMIC DNA]</scope>
    <source>
        <strain evidence="2">PWHHKU_190912</strain>
    </source>
</reference>
<sequence length="89" mass="9555">MAGICEGGNEPPGSLKASNRVRILEYSKLSTAISAAIFREVMSEQKVEGYIDVRLSGRRAQFRKLGSGSGLAARQTSHRNPGKGGAYEK</sequence>
<dbReference type="Proteomes" id="UP001148838">
    <property type="component" value="Unassembled WGS sequence"/>
</dbReference>
<protein>
    <submittedName>
        <fullName evidence="2">Uncharacterized protein</fullName>
    </submittedName>
</protein>
<keyword evidence="3" id="KW-1185">Reference proteome</keyword>
<gene>
    <name evidence="2" type="ORF">ANN_04122</name>
</gene>
<evidence type="ECO:0000313" key="2">
    <source>
        <dbReference type="EMBL" id="KAJ4442535.1"/>
    </source>
</evidence>
<feature type="region of interest" description="Disordered" evidence="1">
    <location>
        <begin position="64"/>
        <end position="89"/>
    </location>
</feature>
<evidence type="ECO:0000256" key="1">
    <source>
        <dbReference type="SAM" id="MobiDB-lite"/>
    </source>
</evidence>
<evidence type="ECO:0000313" key="3">
    <source>
        <dbReference type="Proteomes" id="UP001148838"/>
    </source>
</evidence>
<proteinExistence type="predicted"/>
<comment type="caution">
    <text evidence="2">The sequence shown here is derived from an EMBL/GenBank/DDBJ whole genome shotgun (WGS) entry which is preliminary data.</text>
</comment>
<dbReference type="EMBL" id="JAJSOF020000013">
    <property type="protein sequence ID" value="KAJ4442535.1"/>
    <property type="molecule type" value="Genomic_DNA"/>
</dbReference>
<accession>A0ABQ8T9K4</accession>